<feature type="compositionally biased region" description="Low complexity" evidence="1">
    <location>
        <begin position="1711"/>
        <end position="1724"/>
    </location>
</feature>
<evidence type="ECO:0000256" key="1">
    <source>
        <dbReference type="SAM" id="MobiDB-lite"/>
    </source>
</evidence>
<accession>M1RFX5</accession>
<feature type="compositionally biased region" description="Low complexity" evidence="1">
    <location>
        <begin position="1493"/>
        <end position="1515"/>
    </location>
</feature>
<protein>
    <submittedName>
        <fullName evidence="2">ORF-C</fullName>
    </submittedName>
</protein>
<feature type="compositionally biased region" description="Basic and acidic residues" evidence="1">
    <location>
        <begin position="1029"/>
        <end position="1038"/>
    </location>
</feature>
<feature type="region of interest" description="Disordered" evidence="1">
    <location>
        <begin position="1874"/>
        <end position="1898"/>
    </location>
</feature>
<feature type="region of interest" description="Disordered" evidence="1">
    <location>
        <begin position="966"/>
        <end position="1203"/>
    </location>
</feature>
<dbReference type="EMBL" id="KC618527">
    <property type="protein sequence ID" value="AGG16061.1"/>
    <property type="molecule type" value="Genomic_DNA"/>
</dbReference>
<feature type="compositionally biased region" description="Polar residues" evidence="1">
    <location>
        <begin position="672"/>
        <end position="689"/>
    </location>
</feature>
<sequence>MSDDRSSYIGVDAAREHVIQTFLTDVSLGNLTHIPVSVFDVACDVGGPNDLPAATIIFRQFNICVLRLQHCERLKTLVPVHPELEKKVEEEFRELKDEIEQQKFKGPLDLAFRNLKSHTEYKRKKHFFAPEFFQFVNAQLYNFIYHLKWQRPSNKGENEIIELNFINLPQNLLQRVGRQFDAVSNQAYDFHLIDVKDVNWENGPTVTHFNRISYYSRLYHIIVDHHEDFVSRMEDDTLGNMEVLSTVIYYLRIRQEGEFTQRYLHKNLGPKLKQHNLKDTDKLTLEFIRKTLDIFFNELPLLVNFVQQYVWLHDRENAHKLAYVNRMHTMQRDEIRDEAARHAACPRYTDMNVLNIVRDFDQGAFGGPVDDNLDIFEAEVPEAGRRAAGTAAPRDNTAVPELELMRAMHRASLNDRPPAAGSAQRGSTGSRQPRDNLTPTAADTTGGQASVDLISRPIYQTEQPRPPASNVQQQAAAAALRRQQQPPPGVRRPRSRQTRQQQQPQQPARPPQTTETQTSNNSNTNNTTATRQVFEQQGPSTIQGRPPTETEILNELFNCHAEIPPLEHVTGHDGYTITTPLFTSVPYQNQTRRSRPQGDNEVPPPPTEGDLRPVIPRIPYESETGTETQDDTTTGGEITTLVAPSQSDRIQLQIPRSIRNLTRRRAAAAAASQTGSADTPSIVTPQPEQTAVPPVLRPPVFRAPSGQSSSVSQQQPIQTSNVITTDTTTTTTTTTTGTSAPSGDNDSRRAWSPPPWVRRESSSNEPSRQSQSVIEPDEQRYANLPPPPDWLFKRHGVPPRPLRVLTSIDDMSSGCDDTMTQSGTTSSTTRQPPPPNPFASSRRPQSSGGRCRPPQNGSQGPQHSDDDDSPYPLGSRRQPVPYGTGSATTTQPSGQLPSDDRGRPAPERRQQPTSRQTVAQTTIVPNTSGGADDDNTPPDMSRLSTFLDAMKQTNWETVQEYLNAIEEDRQRREAEAEHTNLLLPESHTGVTPQRSNNPFMPQVDLDTIPTQDRQETQRQRPSPKPKPKSLREYRRRDPLTGMGRSYTDGSTTSDGDSSDNSWSDESRRPRRRVGSTLVRPPRSHSAEDASGAGGKIKGTARKSPHSSRAPAQQGAGTADLTELAGMASLNLKSPSPRTKLTRSSSLKSPGTTTRDTQQTSHPLTRSASLSSKSSNPFMSRPPDSGGSSDGNTGSSQTSVSTLGINAQQCKFRVPNAHKMFTMVNGKPRLPRMRSAWYSSDDGAESGLECLRTPAPTRKTGGRGGSKITVDVKKIMATAKGSQQAKKCLDKIIKHAGEAERYALQQPSPEPPAGSISARAAPPPKPRTGTRSASQDRSNTRETVPVATDLIDISSAPSSLTQQVSTSASQTTCDGIQLFSVAPPGGSTTQSVQKPSSIPLQPIVTGPSTMTSQSVTDHDGSSVTKKPVISQGTFKHTSQSQPSSEQPAPGEPQPDDQLRDFIAELEGTDVPAPPVPEQPQSTVTNTQTQDLPPSQGSSKTTQQTTSSTHKSSKTGSAPTSGPKSALSKTKSSTSDTASGKSVTRKGSAASSTDPATKPTRKVSINATEPKKGSKSSTKQSTKTSTQPSDKNNVLLNAKVVTIDGDRINIGDNSISVFAPTQPTTTATQPVTSESTPALPPQPSITQGQQSVTNIFAPIPPTNTLSAQATSCTQPAPPPGTTATSLASHVIPEAMDIFLTPEQRASLNQRDNPQQSRQASQAPQASHVIPEAMDIFLTPEQRASLTQRDNPQSRQAPQASHVIPEAMDIFLTPEQRASLNQRDNPPQQVSHVIPEAMDIFLTPEQRASLNQTDNPPRRRVVSSFAEQIRNLEVDELKILRQQVRERIANERQQQCSPMDVERRAALDTLEDMLVSEESAAPTPLPMYTGRFTPKSDVDMS</sequence>
<feature type="region of interest" description="Disordered" evidence="1">
    <location>
        <begin position="1299"/>
        <end position="1594"/>
    </location>
</feature>
<feature type="compositionally biased region" description="Polar residues" evidence="1">
    <location>
        <begin position="1130"/>
        <end position="1165"/>
    </location>
</feature>
<feature type="compositionally biased region" description="Low complexity" evidence="1">
    <location>
        <begin position="1617"/>
        <end position="1628"/>
    </location>
</feature>
<feature type="region of interest" description="Disordered" evidence="1">
    <location>
        <begin position="1663"/>
        <end position="1683"/>
    </location>
</feature>
<feature type="compositionally biased region" description="Low complexity" evidence="1">
    <location>
        <begin position="1437"/>
        <end position="1447"/>
    </location>
</feature>
<feature type="compositionally biased region" description="Polar residues" evidence="1">
    <location>
        <begin position="1405"/>
        <end position="1414"/>
    </location>
</feature>
<feature type="region of interest" description="Disordered" evidence="1">
    <location>
        <begin position="1704"/>
        <end position="1724"/>
    </location>
</feature>
<feature type="compositionally biased region" description="Low complexity" evidence="1">
    <location>
        <begin position="1357"/>
        <end position="1371"/>
    </location>
</feature>
<feature type="compositionally biased region" description="Low complexity" evidence="1">
    <location>
        <begin position="1522"/>
        <end position="1540"/>
    </location>
</feature>
<feature type="compositionally biased region" description="Polar residues" evidence="1">
    <location>
        <begin position="885"/>
        <end position="896"/>
    </location>
</feature>
<dbReference type="Proteomes" id="UP000157603">
    <property type="component" value="Segment"/>
</dbReference>
<evidence type="ECO:0000313" key="2">
    <source>
        <dbReference type="EMBL" id="AGG16061.1"/>
    </source>
</evidence>
<feature type="compositionally biased region" description="Low complexity" evidence="1">
    <location>
        <begin position="1043"/>
        <end position="1063"/>
    </location>
</feature>
<reference evidence="2 3" key="1">
    <citation type="journal article" date="2013" name="Genome Announc.">
        <title>Complete Genome Sequence of Elephant Endotheliotropic Herpesvirus 1A.</title>
        <authorList>
            <person name="Ling P.D."/>
            <person name="Reid J.G."/>
            <person name="Qin X."/>
            <person name="Muzny D.M."/>
            <person name="Gibbs R."/>
            <person name="Petrosino J."/>
            <person name="Peng R."/>
            <person name="Zong J.C."/>
            <person name="Heaggans S.Y."/>
            <person name="Hayward G.S."/>
        </authorList>
    </citation>
    <scope>NUCLEOTIDE SEQUENCE [LARGE SCALE GENOMIC DNA]</scope>
    <source>
        <strain evidence="2">Kimba NAP23</strain>
    </source>
</reference>
<organism evidence="2 3">
    <name type="scientific">Elephant endotheliotropic herpesvirus 1A</name>
    <dbReference type="NCBI Taxonomy" id="759753"/>
    <lineage>
        <taxon>Viruses</taxon>
        <taxon>Duplodnaviria</taxon>
        <taxon>Heunggongvirae</taxon>
        <taxon>Peploviricota</taxon>
        <taxon>Herviviricetes</taxon>
        <taxon>Herpesvirales</taxon>
        <taxon>Orthoherpesviridae</taxon>
        <taxon>Betaherpesvirinae</taxon>
        <taxon>Proboscivirus</taxon>
        <taxon>Proboscivirus elephantidbeta1</taxon>
        <taxon>Elephantid herpesvirus 1</taxon>
    </lineage>
</organism>
<feature type="compositionally biased region" description="Polar residues" evidence="1">
    <location>
        <begin position="838"/>
        <end position="848"/>
    </location>
</feature>
<feature type="region of interest" description="Disordered" evidence="1">
    <location>
        <begin position="582"/>
        <end position="795"/>
    </location>
</feature>
<feature type="compositionally biased region" description="Polar residues" evidence="1">
    <location>
        <begin position="424"/>
        <end position="448"/>
    </location>
</feature>
<feature type="compositionally biased region" description="Polar residues" evidence="1">
    <location>
        <begin position="531"/>
        <end position="543"/>
    </location>
</feature>
<feature type="compositionally biased region" description="Basic and acidic residues" evidence="1">
    <location>
        <begin position="966"/>
        <end position="978"/>
    </location>
</feature>
<feature type="compositionally biased region" description="Low complexity" evidence="1">
    <location>
        <begin position="1183"/>
        <end position="1198"/>
    </location>
</feature>
<gene>
    <name evidence="2" type="primary">E34</name>
</gene>
<feature type="compositionally biased region" description="Polar residues" evidence="1">
    <location>
        <begin position="911"/>
        <end position="929"/>
    </location>
</feature>
<feature type="compositionally biased region" description="Low complexity" evidence="1">
    <location>
        <begin position="468"/>
        <end position="484"/>
    </location>
</feature>
<feature type="compositionally biased region" description="Low complexity" evidence="1">
    <location>
        <begin position="820"/>
        <end position="830"/>
    </location>
</feature>
<feature type="compositionally biased region" description="Low complexity" evidence="1">
    <location>
        <begin position="623"/>
        <end position="640"/>
    </location>
</feature>
<feature type="compositionally biased region" description="Low complexity" evidence="1">
    <location>
        <begin position="1573"/>
        <end position="1589"/>
    </location>
</feature>
<feature type="compositionally biased region" description="Polar residues" evidence="1">
    <location>
        <begin position="1477"/>
        <end position="1491"/>
    </location>
</feature>
<feature type="region of interest" description="Disordered" evidence="1">
    <location>
        <begin position="1239"/>
        <end position="1265"/>
    </location>
</feature>
<feature type="region of interest" description="Disordered" evidence="1">
    <location>
        <begin position="807"/>
        <end position="943"/>
    </location>
</feature>
<feature type="compositionally biased region" description="Basic and acidic residues" evidence="1">
    <location>
        <begin position="898"/>
        <end position="910"/>
    </location>
</feature>
<feature type="compositionally biased region" description="Low complexity" evidence="1">
    <location>
        <begin position="705"/>
        <end position="738"/>
    </location>
</feature>
<feature type="compositionally biased region" description="Polar residues" evidence="1">
    <location>
        <begin position="988"/>
        <end position="999"/>
    </location>
</feature>
<name>M1RFX5_ELHV1</name>
<feature type="compositionally biased region" description="Polar residues" evidence="1">
    <location>
        <begin position="582"/>
        <end position="591"/>
    </location>
</feature>
<feature type="region of interest" description="Disordered" evidence="1">
    <location>
        <begin position="412"/>
        <end position="547"/>
    </location>
</feature>
<feature type="region of interest" description="Disordered" evidence="1">
    <location>
        <begin position="1617"/>
        <end position="1646"/>
    </location>
</feature>
<evidence type="ECO:0000313" key="3">
    <source>
        <dbReference type="Proteomes" id="UP000157603"/>
    </source>
</evidence>
<feature type="compositionally biased region" description="Polar residues" evidence="1">
    <location>
        <begin position="1385"/>
        <end position="1398"/>
    </location>
</feature>
<feature type="compositionally biased region" description="Low complexity" evidence="1">
    <location>
        <begin position="498"/>
        <end position="530"/>
    </location>
</feature>
<feature type="compositionally biased region" description="Low complexity" evidence="1">
    <location>
        <begin position="763"/>
        <end position="772"/>
    </location>
</feature>
<proteinExistence type="predicted"/>